<dbReference type="SUPFAM" id="SSF53649">
    <property type="entry name" value="Alkaline phosphatase-like"/>
    <property type="match status" value="1"/>
</dbReference>
<dbReference type="InterPro" id="IPR050738">
    <property type="entry name" value="Sulfatase"/>
</dbReference>
<dbReference type="Gene3D" id="3.40.720.10">
    <property type="entry name" value="Alkaline Phosphatase, subunit A"/>
    <property type="match status" value="1"/>
</dbReference>
<name>A0A1S1YS60_FLAPC</name>
<dbReference type="RefSeq" id="WP_044217733.1">
    <property type="nucleotide sequence ID" value="NZ_JRYR02000002.1"/>
</dbReference>
<evidence type="ECO:0000256" key="5">
    <source>
        <dbReference type="SAM" id="SignalP"/>
    </source>
</evidence>
<gene>
    <name evidence="7" type="ORF">NH26_19850</name>
</gene>
<keyword evidence="3" id="KW-0378">Hydrolase</keyword>
<evidence type="ECO:0000256" key="1">
    <source>
        <dbReference type="ARBA" id="ARBA00008779"/>
    </source>
</evidence>
<feature type="signal peptide" evidence="5">
    <location>
        <begin position="1"/>
        <end position="24"/>
    </location>
</feature>
<keyword evidence="4" id="KW-0106">Calcium</keyword>
<feature type="domain" description="Sulfatase N-terminal" evidence="6">
    <location>
        <begin position="35"/>
        <end position="372"/>
    </location>
</feature>
<evidence type="ECO:0000256" key="2">
    <source>
        <dbReference type="ARBA" id="ARBA00022723"/>
    </source>
</evidence>
<sequence length="508" mass="57522">MTRLAKQISSLLFTLAIVANIAYANDKDKDKSPRPNILLIVMDDLGYADLGFMPHAAKDIYTPNIDKLAQGGTIFTSAYVTHPYCGPSRTGLMTGRMPHVFGAQYNLAAFSGYGVAEGEKFMSDVLQDAGYHTGIIGKWHLGEEGDFHPNERGFDYFYGFLGGGHEYFSNTWLPAATYKPEEYTMGSYGKDYNRPMMKNKEYLESDKGLYVTDVLTDATLEFLDESKESNEPFFLYLSYNAPHTPLQAKKSDIKGIQEKLGDNAAEKGSKRLTYTAMMYNVDYNIKRIVDKLEASGELDNTMIVFISDNGGKTPAGANNQPLKGKKGDAYEGGFRVPMFVHYPNSNMKKGDINDHNFSSLDFFPTFAKLAGAEIPKSKVLDGKDVWENIEKNTDPRKNESIYVLRHFNAFNRTGVVRNNYKLYTSGDGKWSLFDLSKDMGEKNDIASKNPKMVKLMKNVVNEWTYTWEEKRPEFFDAPSYNFEAKWKKFNMPNFEKTFGDIHKSKKSK</sequence>
<keyword evidence="8" id="KW-1185">Reference proteome</keyword>
<reference evidence="7 8" key="1">
    <citation type="journal article" date="2012" name="Int. J. Syst. Evol. Microbiol.">
        <title>Flammeovirga pacifica sp. nov., isolated from deep-sea sediment.</title>
        <authorList>
            <person name="Xu H."/>
            <person name="Fu Y."/>
            <person name="Yang N."/>
            <person name="Ding Z."/>
            <person name="Lai Q."/>
            <person name="Zeng R."/>
        </authorList>
    </citation>
    <scope>NUCLEOTIDE SEQUENCE [LARGE SCALE GENOMIC DNA]</scope>
    <source>
        <strain evidence="8">DSM 24597 / LMG 26175 / WPAGA1</strain>
    </source>
</reference>
<evidence type="ECO:0000256" key="4">
    <source>
        <dbReference type="ARBA" id="ARBA00022837"/>
    </source>
</evidence>
<proteinExistence type="inferred from homology"/>
<protein>
    <recommendedName>
        <fullName evidence="6">Sulfatase N-terminal domain-containing protein</fullName>
    </recommendedName>
</protein>
<evidence type="ECO:0000313" key="8">
    <source>
        <dbReference type="Proteomes" id="UP000179797"/>
    </source>
</evidence>
<dbReference type="AlphaFoldDB" id="A0A1S1YS60"/>
<evidence type="ECO:0000313" key="7">
    <source>
        <dbReference type="EMBL" id="OHX63868.1"/>
    </source>
</evidence>
<dbReference type="Proteomes" id="UP000179797">
    <property type="component" value="Unassembled WGS sequence"/>
</dbReference>
<comment type="similarity">
    <text evidence="1">Belongs to the sulfatase family.</text>
</comment>
<feature type="chain" id="PRO_5010305928" description="Sulfatase N-terminal domain-containing protein" evidence="5">
    <location>
        <begin position="25"/>
        <end position="508"/>
    </location>
</feature>
<dbReference type="OrthoDB" id="9764377at2"/>
<dbReference type="GO" id="GO:0004065">
    <property type="term" value="F:arylsulfatase activity"/>
    <property type="evidence" value="ECO:0007669"/>
    <property type="project" value="TreeGrafter"/>
</dbReference>
<keyword evidence="5" id="KW-0732">Signal</keyword>
<dbReference type="GO" id="GO:0046872">
    <property type="term" value="F:metal ion binding"/>
    <property type="evidence" value="ECO:0007669"/>
    <property type="project" value="UniProtKB-KW"/>
</dbReference>
<dbReference type="InterPro" id="IPR017850">
    <property type="entry name" value="Alkaline_phosphatase_core_sf"/>
</dbReference>
<organism evidence="7 8">
    <name type="scientific">Flammeovirga pacifica</name>
    <dbReference type="NCBI Taxonomy" id="915059"/>
    <lineage>
        <taxon>Bacteria</taxon>
        <taxon>Pseudomonadati</taxon>
        <taxon>Bacteroidota</taxon>
        <taxon>Cytophagia</taxon>
        <taxon>Cytophagales</taxon>
        <taxon>Flammeovirgaceae</taxon>
        <taxon>Flammeovirga</taxon>
    </lineage>
</organism>
<evidence type="ECO:0000259" key="6">
    <source>
        <dbReference type="Pfam" id="PF00884"/>
    </source>
</evidence>
<comment type="caution">
    <text evidence="7">The sequence shown here is derived from an EMBL/GenBank/DDBJ whole genome shotgun (WGS) entry which is preliminary data.</text>
</comment>
<evidence type="ECO:0000256" key="3">
    <source>
        <dbReference type="ARBA" id="ARBA00022801"/>
    </source>
</evidence>
<dbReference type="PANTHER" id="PTHR42693:SF53">
    <property type="entry name" value="ENDO-4-O-SULFATASE"/>
    <property type="match status" value="1"/>
</dbReference>
<dbReference type="STRING" id="915059.NH26_19850"/>
<accession>A0A1S1YS60</accession>
<dbReference type="InterPro" id="IPR024607">
    <property type="entry name" value="Sulfatase_CS"/>
</dbReference>
<dbReference type="PANTHER" id="PTHR42693">
    <property type="entry name" value="ARYLSULFATASE FAMILY MEMBER"/>
    <property type="match status" value="1"/>
</dbReference>
<keyword evidence="2" id="KW-0479">Metal-binding</keyword>
<dbReference type="Pfam" id="PF00884">
    <property type="entry name" value="Sulfatase"/>
    <property type="match status" value="1"/>
</dbReference>
<dbReference type="EMBL" id="JRYR02000002">
    <property type="protein sequence ID" value="OHX63868.1"/>
    <property type="molecule type" value="Genomic_DNA"/>
</dbReference>
<dbReference type="PROSITE" id="PS00149">
    <property type="entry name" value="SULFATASE_2"/>
    <property type="match status" value="1"/>
</dbReference>
<dbReference type="InterPro" id="IPR000917">
    <property type="entry name" value="Sulfatase_N"/>
</dbReference>
<dbReference type="Gene3D" id="3.30.1120.10">
    <property type="match status" value="1"/>
</dbReference>